<comment type="subcellular location">
    <subcellularLocation>
        <location evidence="1">Periplasm</location>
    </subcellularLocation>
</comment>
<evidence type="ECO:0000313" key="7">
    <source>
        <dbReference type="EMBL" id="KLL12585.1"/>
    </source>
</evidence>
<name>A0ABR5F7D3_9ACTN</name>
<dbReference type="NCBIfam" id="TIGR01409">
    <property type="entry name" value="TAT_signal_seq"/>
    <property type="match status" value="1"/>
</dbReference>
<evidence type="ECO:0000256" key="1">
    <source>
        <dbReference type="ARBA" id="ARBA00004418"/>
    </source>
</evidence>
<evidence type="ECO:0000256" key="5">
    <source>
        <dbReference type="SAM" id="SignalP"/>
    </source>
</evidence>
<dbReference type="InterPro" id="IPR010067">
    <property type="entry name" value="ABC_SsuA_sub-bd"/>
</dbReference>
<feature type="region of interest" description="Disordered" evidence="4">
    <location>
        <begin position="31"/>
        <end position="57"/>
    </location>
</feature>
<dbReference type="InterPro" id="IPR019546">
    <property type="entry name" value="TAT_signal_bac_arc"/>
</dbReference>
<dbReference type="Pfam" id="PF09084">
    <property type="entry name" value="NMT1"/>
    <property type="match status" value="1"/>
</dbReference>
<dbReference type="EMBL" id="JWIO01000003">
    <property type="protein sequence ID" value="KLL12585.1"/>
    <property type="molecule type" value="Genomic_DNA"/>
</dbReference>
<dbReference type="PANTHER" id="PTHR30024">
    <property type="entry name" value="ALIPHATIC SULFONATES-BINDING PROTEIN-RELATED"/>
    <property type="match status" value="1"/>
</dbReference>
<dbReference type="Proteomes" id="UP000035425">
    <property type="component" value="Unassembled WGS sequence"/>
</dbReference>
<dbReference type="NCBIfam" id="TIGR01728">
    <property type="entry name" value="SsuA_fam"/>
    <property type="match status" value="1"/>
</dbReference>
<evidence type="ECO:0000313" key="8">
    <source>
        <dbReference type="Proteomes" id="UP000035425"/>
    </source>
</evidence>
<organism evidence="7 8">
    <name type="scientific">Protofrankia coriariae</name>
    <dbReference type="NCBI Taxonomy" id="1562887"/>
    <lineage>
        <taxon>Bacteria</taxon>
        <taxon>Bacillati</taxon>
        <taxon>Actinomycetota</taxon>
        <taxon>Actinomycetes</taxon>
        <taxon>Frankiales</taxon>
        <taxon>Frankiaceae</taxon>
        <taxon>Protofrankia</taxon>
    </lineage>
</organism>
<keyword evidence="2" id="KW-0813">Transport</keyword>
<gene>
    <name evidence="7" type="ORF">FrCorBMG51_02470</name>
</gene>
<feature type="domain" description="SsuA/THI5-like" evidence="6">
    <location>
        <begin position="66"/>
        <end position="261"/>
    </location>
</feature>
<dbReference type="InterPro" id="IPR006311">
    <property type="entry name" value="TAT_signal"/>
</dbReference>
<sequence length="329" mass="35145">MVIGRRGLSRRTFLSTAAAAGLAVPLAACGSDDSGSGGGNTSTVRLTFGTGSPEKERGELEKNLRAQGIAVQWLGPFPNHAPTMQAVTGGSADFSFGGSSTPADAAILAGSPLVYVGFGETSPRSSAILVLPKSGIRSVKDLAGKSVAVNKAGLGEFLLVAALEKYGVPKDQVKFVYLNPPDAGPAFSTGKVDAWSIWSGPREQAEVAYGAVPIFVDQDELPRQLDFRTYLVRREYAEKNPDLVRKVINAYVAEYEWQANHIEETVRIQTAAANYPDGVLQKLTANRVVTKLKLIDDDAIEKLQYGADWMTDHKVLSGKLVVADHAVKL</sequence>
<comment type="caution">
    <text evidence="7">The sequence shown here is derived from an EMBL/GenBank/DDBJ whole genome shotgun (WGS) entry which is preliminary data.</text>
</comment>
<protein>
    <submittedName>
        <fullName evidence="7">Myristoyl transferase</fullName>
    </submittedName>
</protein>
<dbReference type="CDD" id="cd01008">
    <property type="entry name" value="PBP2_NrtA_SsuA_CpmA_like"/>
    <property type="match status" value="1"/>
</dbReference>
<evidence type="ECO:0000256" key="2">
    <source>
        <dbReference type="ARBA" id="ARBA00022448"/>
    </source>
</evidence>
<dbReference type="GO" id="GO:0016740">
    <property type="term" value="F:transferase activity"/>
    <property type="evidence" value="ECO:0007669"/>
    <property type="project" value="UniProtKB-KW"/>
</dbReference>
<keyword evidence="3 5" id="KW-0732">Signal</keyword>
<dbReference type="Gene3D" id="3.40.190.10">
    <property type="entry name" value="Periplasmic binding protein-like II"/>
    <property type="match status" value="2"/>
</dbReference>
<evidence type="ECO:0000256" key="4">
    <source>
        <dbReference type="SAM" id="MobiDB-lite"/>
    </source>
</evidence>
<dbReference type="PANTHER" id="PTHR30024:SF42">
    <property type="entry name" value="ALIPHATIC SULFONATES-BINDING PROTEIN-RELATED"/>
    <property type="match status" value="1"/>
</dbReference>
<dbReference type="PROSITE" id="PS51318">
    <property type="entry name" value="TAT"/>
    <property type="match status" value="1"/>
</dbReference>
<keyword evidence="8" id="KW-1185">Reference proteome</keyword>
<proteinExistence type="predicted"/>
<accession>A0ABR5F7D3</accession>
<reference evidence="7 8" key="1">
    <citation type="submission" date="2014-12" db="EMBL/GenBank/DDBJ databases">
        <title>Frankia sp. BMG5.1 draft genome.</title>
        <authorList>
            <person name="Gtari M."/>
            <person name="Ghodhbane-Gtari F."/>
            <person name="Nouioui I."/>
            <person name="Ktari A."/>
            <person name="Hezbri K."/>
            <person name="Mimouni W."/>
            <person name="Sbissi I."/>
            <person name="Ayari A."/>
            <person name="Yamanaka T."/>
            <person name="Normand P."/>
            <person name="Tisa L.S."/>
            <person name="Boudabous A."/>
        </authorList>
    </citation>
    <scope>NUCLEOTIDE SEQUENCE [LARGE SCALE GENOMIC DNA]</scope>
    <source>
        <strain evidence="7 8">BMG5.1</strain>
    </source>
</reference>
<feature type="signal peptide" evidence="5">
    <location>
        <begin position="1"/>
        <end position="30"/>
    </location>
</feature>
<dbReference type="SUPFAM" id="SSF53850">
    <property type="entry name" value="Periplasmic binding protein-like II"/>
    <property type="match status" value="1"/>
</dbReference>
<feature type="chain" id="PRO_5046421709" evidence="5">
    <location>
        <begin position="31"/>
        <end position="329"/>
    </location>
</feature>
<evidence type="ECO:0000256" key="3">
    <source>
        <dbReference type="ARBA" id="ARBA00022729"/>
    </source>
</evidence>
<keyword evidence="7" id="KW-0808">Transferase</keyword>
<evidence type="ECO:0000259" key="6">
    <source>
        <dbReference type="Pfam" id="PF09084"/>
    </source>
</evidence>
<dbReference type="InterPro" id="IPR015168">
    <property type="entry name" value="SsuA/THI5"/>
</dbReference>